<dbReference type="Proteomes" id="UP000827986">
    <property type="component" value="Unassembled WGS sequence"/>
</dbReference>
<evidence type="ECO:0000313" key="2">
    <source>
        <dbReference type="EMBL" id="KAH1165477.1"/>
    </source>
</evidence>
<gene>
    <name evidence="2" type="ORF">KIL84_023036</name>
</gene>
<protein>
    <submittedName>
        <fullName evidence="2">Uncharacterized protein</fullName>
    </submittedName>
</protein>
<name>A0A9D4ALS5_9SAUR</name>
<organism evidence="2 3">
    <name type="scientific">Mauremys mutica</name>
    <name type="common">yellowpond turtle</name>
    <dbReference type="NCBI Taxonomy" id="74926"/>
    <lineage>
        <taxon>Eukaryota</taxon>
        <taxon>Metazoa</taxon>
        <taxon>Chordata</taxon>
        <taxon>Craniata</taxon>
        <taxon>Vertebrata</taxon>
        <taxon>Euteleostomi</taxon>
        <taxon>Archelosauria</taxon>
        <taxon>Testudinata</taxon>
        <taxon>Testudines</taxon>
        <taxon>Cryptodira</taxon>
        <taxon>Durocryptodira</taxon>
        <taxon>Testudinoidea</taxon>
        <taxon>Geoemydidae</taxon>
        <taxon>Geoemydinae</taxon>
        <taxon>Mauremys</taxon>
    </lineage>
</organism>
<accession>A0A9D4ALS5</accession>
<evidence type="ECO:0000256" key="1">
    <source>
        <dbReference type="SAM" id="MobiDB-lite"/>
    </source>
</evidence>
<proteinExistence type="predicted"/>
<evidence type="ECO:0000313" key="3">
    <source>
        <dbReference type="Proteomes" id="UP000827986"/>
    </source>
</evidence>
<sequence length="113" mass="12688">MMNFCPGWVSGTLRIRFPEQLLKITKSKVWFMQLFTVHAIVHFWACACQETHTLELLKKETTEGSEFTYVLRGMAGEIVLEYSSRTGGQMNSGPDADPPDDSGRLQVGLEGCE</sequence>
<dbReference type="EMBL" id="JAHDVG010000488">
    <property type="protein sequence ID" value="KAH1165477.1"/>
    <property type="molecule type" value="Genomic_DNA"/>
</dbReference>
<comment type="caution">
    <text evidence="2">The sequence shown here is derived from an EMBL/GenBank/DDBJ whole genome shotgun (WGS) entry which is preliminary data.</text>
</comment>
<reference evidence="2" key="1">
    <citation type="submission" date="2021-09" db="EMBL/GenBank/DDBJ databases">
        <title>The genome of Mauremys mutica provides insights into the evolution of semi-aquatic lifestyle.</title>
        <authorList>
            <person name="Gong S."/>
            <person name="Gao Y."/>
        </authorList>
    </citation>
    <scope>NUCLEOTIDE SEQUENCE</scope>
    <source>
        <strain evidence="2">MM-2020</strain>
        <tissue evidence="2">Muscle</tissue>
    </source>
</reference>
<keyword evidence="3" id="KW-1185">Reference proteome</keyword>
<feature type="region of interest" description="Disordered" evidence="1">
    <location>
        <begin position="85"/>
        <end position="113"/>
    </location>
</feature>
<dbReference type="AlphaFoldDB" id="A0A9D4ALS5"/>